<keyword evidence="1" id="KW-0472">Membrane</keyword>
<evidence type="ECO:0000256" key="1">
    <source>
        <dbReference type="SAM" id="Phobius"/>
    </source>
</evidence>
<feature type="transmembrane region" description="Helical" evidence="1">
    <location>
        <begin position="31"/>
        <end position="49"/>
    </location>
</feature>
<keyword evidence="1" id="KW-1133">Transmembrane helix</keyword>
<dbReference type="RefSeq" id="WP_153214005.1">
    <property type="nucleotide sequence ID" value="NZ_WIBF01000001.1"/>
</dbReference>
<feature type="transmembrane region" description="Helical" evidence="1">
    <location>
        <begin position="161"/>
        <end position="183"/>
    </location>
</feature>
<evidence type="ECO:0000313" key="2">
    <source>
        <dbReference type="EMBL" id="MQQ07091.1"/>
    </source>
</evidence>
<proteinExistence type="predicted"/>
<feature type="transmembrane region" description="Helical" evidence="1">
    <location>
        <begin position="131"/>
        <end position="149"/>
    </location>
</feature>
<comment type="caution">
    <text evidence="2">The sequence shown here is derived from an EMBL/GenBank/DDBJ whole genome shotgun (WGS) entry which is preliminary data.</text>
</comment>
<dbReference type="Proteomes" id="UP000444174">
    <property type="component" value="Unassembled WGS sequence"/>
</dbReference>
<sequence>MIAIGPLVGQTIQTPEQAAKQFLALDLPREAIWVGFALVQILNTLNFVLRAIVTPLPSEFEWMVSPVEHLIMNSVLQFGLAVSVTFAGRWLNGRGGFLPVLSCQVWINFVQLIAMAGLTVVAVATPTLAGILDYVVAIFAIYISLHFINQVHQLGSLWRSFGVFLLSGVVMAVAIALLGQSLLPSI</sequence>
<gene>
    <name evidence="2" type="ORF">GFB49_01355</name>
</gene>
<organism evidence="2 3">
    <name type="scientific">Tritonibacter litoralis</name>
    <dbReference type="NCBI Taxonomy" id="2662264"/>
    <lineage>
        <taxon>Bacteria</taxon>
        <taxon>Pseudomonadati</taxon>
        <taxon>Pseudomonadota</taxon>
        <taxon>Alphaproteobacteria</taxon>
        <taxon>Rhodobacterales</taxon>
        <taxon>Paracoccaceae</taxon>
        <taxon>Tritonibacter</taxon>
    </lineage>
</organism>
<feature type="transmembrane region" description="Helical" evidence="1">
    <location>
        <begin position="70"/>
        <end position="91"/>
    </location>
</feature>
<feature type="transmembrane region" description="Helical" evidence="1">
    <location>
        <begin position="97"/>
        <end position="124"/>
    </location>
</feature>
<keyword evidence="3" id="KW-1185">Reference proteome</keyword>
<keyword evidence="1" id="KW-0812">Transmembrane</keyword>
<accession>A0A843Y7Y2</accession>
<name>A0A843Y7Y2_9RHOB</name>
<reference evidence="2 3" key="1">
    <citation type="submission" date="2019-10" db="EMBL/GenBank/DDBJ databases">
        <title>Epibacterium sp. nov., isolated from seawater.</title>
        <authorList>
            <person name="Zhang X."/>
            <person name="Li N."/>
        </authorList>
    </citation>
    <scope>NUCLEOTIDE SEQUENCE [LARGE SCALE GENOMIC DNA]</scope>
    <source>
        <strain evidence="2 3">SM1979</strain>
    </source>
</reference>
<evidence type="ECO:0000313" key="3">
    <source>
        <dbReference type="Proteomes" id="UP000444174"/>
    </source>
</evidence>
<evidence type="ECO:0008006" key="4">
    <source>
        <dbReference type="Google" id="ProtNLM"/>
    </source>
</evidence>
<dbReference type="AlphaFoldDB" id="A0A843Y7Y2"/>
<dbReference type="EMBL" id="WIBF01000001">
    <property type="protein sequence ID" value="MQQ07091.1"/>
    <property type="molecule type" value="Genomic_DNA"/>
</dbReference>
<protein>
    <recommendedName>
        <fullName evidence="4">Yip1 domain-containing protein</fullName>
    </recommendedName>
</protein>